<protein>
    <recommendedName>
        <fullName evidence="3">Ethanolamine utilization protein</fullName>
    </recommendedName>
</protein>
<dbReference type="STRING" id="1385512.N784_13375"/>
<dbReference type="PIRSF" id="PIRSF034981">
    <property type="entry name" value="Eut_put"/>
    <property type="match status" value="1"/>
</dbReference>
<reference evidence="1 2" key="1">
    <citation type="submission" date="2013-08" db="EMBL/GenBank/DDBJ databases">
        <authorList>
            <person name="Huang J."/>
            <person name="Wang G."/>
        </authorList>
    </citation>
    <scope>NUCLEOTIDE SEQUENCE [LARGE SCALE GENOMIC DNA]</scope>
    <source>
        <strain evidence="1 2">JSM 072002</strain>
    </source>
</reference>
<dbReference type="eggNOG" id="ENOG503326X">
    <property type="taxonomic scope" value="Bacteria"/>
</dbReference>
<evidence type="ECO:0008006" key="3">
    <source>
        <dbReference type="Google" id="ProtNLM"/>
    </source>
</evidence>
<proteinExistence type="predicted"/>
<keyword evidence="2" id="KW-1185">Reference proteome</keyword>
<dbReference type="AlphaFoldDB" id="A0A0A5HLP5"/>
<evidence type="ECO:0000313" key="2">
    <source>
        <dbReference type="Proteomes" id="UP000030401"/>
    </source>
</evidence>
<sequence>MDFNELLEQVWQELLKRLNTIENKEKAVVIGPLPNERDDDSFEYITYTTDMDASSYDTLYITKLSNARLSRLALGMADNEEEEFILSMLLRGKKLMIDSKGIEYRQFQHTAQHALLAIYKEYEQKLKEFGAQLINEQQEKRINQEEALPVQSQIKKKVITENDIQRAHFNKIEELMIPSTSIVTPLAQDFIRECKMVITREKGE</sequence>
<name>A0A0A5HLP5_9BACI</name>
<dbReference type="EMBL" id="AVPG01000037">
    <property type="protein sequence ID" value="KGX84512.1"/>
    <property type="molecule type" value="Genomic_DNA"/>
</dbReference>
<organism evidence="1 2">
    <name type="scientific">Pontibacillus litoralis JSM 072002</name>
    <dbReference type="NCBI Taxonomy" id="1385512"/>
    <lineage>
        <taxon>Bacteria</taxon>
        <taxon>Bacillati</taxon>
        <taxon>Bacillota</taxon>
        <taxon>Bacilli</taxon>
        <taxon>Bacillales</taxon>
        <taxon>Bacillaceae</taxon>
        <taxon>Pontibacillus</taxon>
    </lineage>
</organism>
<dbReference type="RefSeq" id="WP_036836258.1">
    <property type="nucleotide sequence ID" value="NZ_AVPG01000037.1"/>
</dbReference>
<dbReference type="OrthoDB" id="6197337at2"/>
<evidence type="ECO:0000313" key="1">
    <source>
        <dbReference type="EMBL" id="KGX84512.1"/>
    </source>
</evidence>
<gene>
    <name evidence="1" type="ORF">N784_13375</name>
</gene>
<comment type="caution">
    <text evidence="1">The sequence shown here is derived from an EMBL/GenBank/DDBJ whole genome shotgun (WGS) entry which is preliminary data.</text>
</comment>
<dbReference type="Proteomes" id="UP000030401">
    <property type="component" value="Unassembled WGS sequence"/>
</dbReference>
<dbReference type="InterPro" id="IPR013372">
    <property type="entry name" value="Eut_put"/>
</dbReference>
<accession>A0A0A5HLP5</accession>